<organism evidence="1 2">
    <name type="scientific">Dothistroma septosporum (strain NZE10 / CBS 128990)</name>
    <name type="common">Red band needle blight fungus</name>
    <name type="synonym">Mycosphaerella pini</name>
    <dbReference type="NCBI Taxonomy" id="675120"/>
    <lineage>
        <taxon>Eukaryota</taxon>
        <taxon>Fungi</taxon>
        <taxon>Dikarya</taxon>
        <taxon>Ascomycota</taxon>
        <taxon>Pezizomycotina</taxon>
        <taxon>Dothideomycetes</taxon>
        <taxon>Dothideomycetidae</taxon>
        <taxon>Mycosphaerellales</taxon>
        <taxon>Mycosphaerellaceae</taxon>
        <taxon>Dothistroma</taxon>
    </lineage>
</organism>
<protein>
    <submittedName>
        <fullName evidence="1">Uncharacterized protein</fullName>
    </submittedName>
</protein>
<accession>N1PVN7</accession>
<dbReference type="HOGENOM" id="CLU_891431_0_0_1"/>
<gene>
    <name evidence="1" type="ORF">DOTSEDRAFT_33074</name>
</gene>
<proteinExistence type="predicted"/>
<dbReference type="Proteomes" id="UP000016933">
    <property type="component" value="Unassembled WGS sequence"/>
</dbReference>
<evidence type="ECO:0000313" key="2">
    <source>
        <dbReference type="Proteomes" id="UP000016933"/>
    </source>
</evidence>
<evidence type="ECO:0000313" key="1">
    <source>
        <dbReference type="EMBL" id="EME46464.1"/>
    </source>
</evidence>
<reference evidence="1 2" key="2">
    <citation type="journal article" date="2012" name="PLoS Pathog.">
        <title>Diverse lifestyles and strategies of plant pathogenesis encoded in the genomes of eighteen Dothideomycetes fungi.</title>
        <authorList>
            <person name="Ohm R.A."/>
            <person name="Feau N."/>
            <person name="Henrissat B."/>
            <person name="Schoch C.L."/>
            <person name="Horwitz B.A."/>
            <person name="Barry K.W."/>
            <person name="Condon B.J."/>
            <person name="Copeland A.C."/>
            <person name="Dhillon B."/>
            <person name="Glaser F."/>
            <person name="Hesse C.N."/>
            <person name="Kosti I."/>
            <person name="LaButti K."/>
            <person name="Lindquist E.A."/>
            <person name="Lucas S."/>
            <person name="Salamov A.A."/>
            <person name="Bradshaw R.E."/>
            <person name="Ciuffetti L."/>
            <person name="Hamelin R.C."/>
            <person name="Kema G.H.J."/>
            <person name="Lawrence C."/>
            <person name="Scott J.A."/>
            <person name="Spatafora J.W."/>
            <person name="Turgeon B.G."/>
            <person name="de Wit P.J.G.M."/>
            <person name="Zhong S."/>
            <person name="Goodwin S.B."/>
            <person name="Grigoriev I.V."/>
        </authorList>
    </citation>
    <scope>NUCLEOTIDE SEQUENCE [LARGE SCALE GENOMIC DNA]</scope>
    <source>
        <strain evidence="2">NZE10 / CBS 128990</strain>
    </source>
</reference>
<keyword evidence="2" id="KW-1185">Reference proteome</keyword>
<dbReference type="AlphaFoldDB" id="N1PVN7"/>
<reference evidence="2" key="1">
    <citation type="journal article" date="2012" name="PLoS Genet.">
        <title>The genomes of the fungal plant pathogens Cladosporium fulvum and Dothistroma septosporum reveal adaptation to different hosts and lifestyles but also signatures of common ancestry.</title>
        <authorList>
            <person name="de Wit P.J.G.M."/>
            <person name="van der Burgt A."/>
            <person name="Oekmen B."/>
            <person name="Stergiopoulos I."/>
            <person name="Abd-Elsalam K.A."/>
            <person name="Aerts A.L."/>
            <person name="Bahkali A.H."/>
            <person name="Beenen H.G."/>
            <person name="Chettri P."/>
            <person name="Cox M.P."/>
            <person name="Datema E."/>
            <person name="de Vries R.P."/>
            <person name="Dhillon B."/>
            <person name="Ganley A.R."/>
            <person name="Griffiths S.A."/>
            <person name="Guo Y."/>
            <person name="Hamelin R.C."/>
            <person name="Henrissat B."/>
            <person name="Kabir M.S."/>
            <person name="Jashni M.K."/>
            <person name="Kema G."/>
            <person name="Klaubauf S."/>
            <person name="Lapidus A."/>
            <person name="Levasseur A."/>
            <person name="Lindquist E."/>
            <person name="Mehrabi R."/>
            <person name="Ohm R.A."/>
            <person name="Owen T.J."/>
            <person name="Salamov A."/>
            <person name="Schwelm A."/>
            <person name="Schijlen E."/>
            <person name="Sun H."/>
            <person name="van den Burg H.A."/>
            <person name="van Ham R.C.H.J."/>
            <person name="Zhang S."/>
            <person name="Goodwin S.B."/>
            <person name="Grigoriev I.V."/>
            <person name="Collemare J."/>
            <person name="Bradshaw R.E."/>
        </authorList>
    </citation>
    <scope>NUCLEOTIDE SEQUENCE [LARGE SCALE GENOMIC DNA]</scope>
    <source>
        <strain evidence="2">NZE10 / CBS 128990</strain>
    </source>
</reference>
<name>N1PVN7_DOTSN</name>
<sequence length="312" mass="34654">MNLYQHSPSSSRAQLSISPLVAIDIKSPALIVTNTGLLRIPTKIQHMTAEITGRTGSYAASNDLQQASSPYHASFAVYLITISKDTRATSRLKVVEFVILDLEYVASPSSYGRQQTEEQLRRSEQQDSALRAVKDLKHARNVISYSKAVTVLLNTTPATWVAASVVPILGVDSKPTWPAVVFGLRELAAILESRVSYTTGIGQETILHPISNVTASPLWRQILFQSSSLTNRLIWTSGFGSTAFNPGWAAPQSGKLDLMEFESYQGYLDHGANQRTRRFEIPWTYDERQPKSGYCQKSLFDLAQDIVVEHDY</sequence>
<dbReference type="EMBL" id="KB446537">
    <property type="protein sequence ID" value="EME46464.1"/>
    <property type="molecule type" value="Genomic_DNA"/>
</dbReference>